<dbReference type="GO" id="GO:0003899">
    <property type="term" value="F:DNA-directed RNA polymerase activity"/>
    <property type="evidence" value="ECO:0007669"/>
    <property type="project" value="InterPro"/>
</dbReference>
<keyword evidence="1 5" id="KW-0240">DNA-directed RNA polymerase</keyword>
<name>A0AAX4JFB6_9MICR</name>
<protein>
    <submittedName>
        <fullName evidence="5">DNA-directed RNA polymerases I and III subunit</fullName>
    </submittedName>
</protein>
<dbReference type="Pfam" id="PF13656">
    <property type="entry name" value="RNA_pol_L_2"/>
    <property type="match status" value="1"/>
</dbReference>
<keyword evidence="2" id="KW-0804">Transcription</keyword>
<dbReference type="Proteomes" id="UP001334084">
    <property type="component" value="Chromosome 9"/>
</dbReference>
<evidence type="ECO:0000313" key="5">
    <source>
        <dbReference type="EMBL" id="WUR04547.1"/>
    </source>
</evidence>
<dbReference type="HAMAP" id="MF_00261">
    <property type="entry name" value="RNApol_arch_Rpo11"/>
    <property type="match status" value="1"/>
</dbReference>
<gene>
    <name evidence="5" type="ORF">VNE69_09102</name>
</gene>
<dbReference type="GO" id="GO:0006383">
    <property type="term" value="P:transcription by RNA polymerase III"/>
    <property type="evidence" value="ECO:0007669"/>
    <property type="project" value="TreeGrafter"/>
</dbReference>
<dbReference type="GeneID" id="90542381"/>
<dbReference type="GO" id="GO:0005666">
    <property type="term" value="C:RNA polymerase III complex"/>
    <property type="evidence" value="ECO:0007669"/>
    <property type="project" value="TreeGrafter"/>
</dbReference>
<dbReference type="PANTHER" id="PTHR13946">
    <property type="entry name" value="DNA-DIRECTED RNA POLYMERASE I,II,III"/>
    <property type="match status" value="1"/>
</dbReference>
<dbReference type="EMBL" id="CP142734">
    <property type="protein sequence ID" value="WUR04547.1"/>
    <property type="molecule type" value="Genomic_DNA"/>
</dbReference>
<dbReference type="InterPro" id="IPR036603">
    <property type="entry name" value="RBP11-like"/>
</dbReference>
<dbReference type="GO" id="GO:0006362">
    <property type="term" value="P:transcription elongation by RNA polymerase I"/>
    <property type="evidence" value="ECO:0007669"/>
    <property type="project" value="TreeGrafter"/>
</dbReference>
<evidence type="ECO:0000256" key="3">
    <source>
        <dbReference type="ARBA" id="ARBA00025751"/>
    </source>
</evidence>
<dbReference type="SUPFAM" id="SSF55257">
    <property type="entry name" value="RBP11-like subunits of RNA polymerase"/>
    <property type="match status" value="1"/>
</dbReference>
<dbReference type="GO" id="GO:0046983">
    <property type="term" value="F:protein dimerization activity"/>
    <property type="evidence" value="ECO:0007669"/>
    <property type="project" value="InterPro"/>
</dbReference>
<dbReference type="Gene3D" id="3.30.1360.10">
    <property type="entry name" value="RNA polymerase, RBP11-like subunit"/>
    <property type="match status" value="1"/>
</dbReference>
<evidence type="ECO:0000259" key="4">
    <source>
        <dbReference type="Pfam" id="PF13656"/>
    </source>
</evidence>
<reference evidence="5" key="1">
    <citation type="journal article" date="2024" name="BMC Genomics">
        <title>Functional annotation of a divergent genome using sequence and structure-based similarity.</title>
        <authorList>
            <person name="Svedberg D."/>
            <person name="Winiger R.R."/>
            <person name="Berg A."/>
            <person name="Sharma H."/>
            <person name="Tellgren-Roth C."/>
            <person name="Debrunner-Vossbrinck B.A."/>
            <person name="Vossbrinck C.R."/>
            <person name="Barandun J."/>
        </authorList>
    </citation>
    <scope>NUCLEOTIDE SEQUENCE</scope>
    <source>
        <strain evidence="5">Illinois isolate</strain>
    </source>
</reference>
<dbReference type="KEGG" id="vnx:VNE69_09102"/>
<organism evidence="5 6">
    <name type="scientific">Vairimorpha necatrix</name>
    <dbReference type="NCBI Taxonomy" id="6039"/>
    <lineage>
        <taxon>Eukaryota</taxon>
        <taxon>Fungi</taxon>
        <taxon>Fungi incertae sedis</taxon>
        <taxon>Microsporidia</taxon>
        <taxon>Nosematidae</taxon>
        <taxon>Vairimorpha</taxon>
    </lineage>
</organism>
<dbReference type="InterPro" id="IPR022905">
    <property type="entry name" value="Rpo11-like"/>
</dbReference>
<comment type="similarity">
    <text evidence="3">Belongs to the archaeal Rpo11/eukaryotic RPB11/RPC19 RNA polymerase subunit family.</text>
</comment>
<evidence type="ECO:0000256" key="2">
    <source>
        <dbReference type="ARBA" id="ARBA00023163"/>
    </source>
</evidence>
<evidence type="ECO:0000313" key="6">
    <source>
        <dbReference type="Proteomes" id="UP001334084"/>
    </source>
</evidence>
<dbReference type="GO" id="GO:0005736">
    <property type="term" value="C:RNA polymerase I complex"/>
    <property type="evidence" value="ECO:0007669"/>
    <property type="project" value="TreeGrafter"/>
</dbReference>
<accession>A0AAX4JFB6</accession>
<evidence type="ECO:0000256" key="1">
    <source>
        <dbReference type="ARBA" id="ARBA00022478"/>
    </source>
</evidence>
<dbReference type="PANTHER" id="PTHR13946:SF28">
    <property type="entry name" value="DNA-DIRECTED RNA POLYMERASES I AND III SUBUNIT RPAC2"/>
    <property type="match status" value="1"/>
</dbReference>
<proteinExistence type="inferred from homology"/>
<dbReference type="InterPro" id="IPR009025">
    <property type="entry name" value="RBP11-like_dimer"/>
</dbReference>
<dbReference type="AlphaFoldDB" id="A0AAX4JFB6"/>
<sequence length="90" mass="10318">MPIEISYDKSTENTVKIKIHNETHTLGSSLSEKLTKDPRCLFSAYSVLHPKDDFMYLRVGCDKTISVKDCIVENLVELENMTQDIINQIK</sequence>
<feature type="domain" description="DNA-directed RNA polymerase RBP11-like dimerisation" evidence="4">
    <location>
        <begin position="15"/>
        <end position="87"/>
    </location>
</feature>
<dbReference type="RefSeq" id="XP_065330692.1">
    <property type="nucleotide sequence ID" value="XM_065474620.1"/>
</dbReference>
<keyword evidence="6" id="KW-1185">Reference proteome</keyword>
<dbReference type="GO" id="GO:0055029">
    <property type="term" value="C:nuclear DNA-directed RNA polymerase complex"/>
    <property type="evidence" value="ECO:0007669"/>
    <property type="project" value="UniProtKB-ARBA"/>
</dbReference>